<gene>
    <name evidence="1" type="ORF">K488DRAFT_23771</name>
</gene>
<protein>
    <submittedName>
        <fullName evidence="1">Uncharacterized protein</fullName>
    </submittedName>
</protein>
<keyword evidence="2" id="KW-1185">Reference proteome</keyword>
<evidence type="ECO:0000313" key="2">
    <source>
        <dbReference type="Proteomes" id="UP000814128"/>
    </source>
</evidence>
<name>A0ACB8QZD1_9AGAM</name>
<reference evidence="1" key="1">
    <citation type="submission" date="2021-02" db="EMBL/GenBank/DDBJ databases">
        <authorList>
            <consortium name="DOE Joint Genome Institute"/>
            <person name="Ahrendt S."/>
            <person name="Looney B.P."/>
            <person name="Miyauchi S."/>
            <person name="Morin E."/>
            <person name="Drula E."/>
            <person name="Courty P.E."/>
            <person name="Chicoki N."/>
            <person name="Fauchery L."/>
            <person name="Kohler A."/>
            <person name="Kuo A."/>
            <person name="Labutti K."/>
            <person name="Pangilinan J."/>
            <person name="Lipzen A."/>
            <person name="Riley R."/>
            <person name="Andreopoulos W."/>
            <person name="He G."/>
            <person name="Johnson J."/>
            <person name="Barry K.W."/>
            <person name="Grigoriev I.V."/>
            <person name="Nagy L."/>
            <person name="Hibbett D."/>
            <person name="Henrissat B."/>
            <person name="Matheny P.B."/>
            <person name="Labbe J."/>
            <person name="Martin F."/>
        </authorList>
    </citation>
    <scope>NUCLEOTIDE SEQUENCE</scope>
    <source>
        <strain evidence="1">EC-137</strain>
    </source>
</reference>
<accession>A0ACB8QZD1</accession>
<feature type="non-terminal residue" evidence="1">
    <location>
        <position position="1"/>
    </location>
</feature>
<dbReference type="Proteomes" id="UP000814128">
    <property type="component" value="Unassembled WGS sequence"/>
</dbReference>
<evidence type="ECO:0000313" key="1">
    <source>
        <dbReference type="EMBL" id="KAI0037168.1"/>
    </source>
</evidence>
<reference evidence="1" key="2">
    <citation type="journal article" date="2022" name="New Phytol.">
        <title>Evolutionary transition to the ectomycorrhizal habit in the genomes of a hyperdiverse lineage of mushroom-forming fungi.</title>
        <authorList>
            <person name="Looney B."/>
            <person name="Miyauchi S."/>
            <person name="Morin E."/>
            <person name="Drula E."/>
            <person name="Courty P.E."/>
            <person name="Kohler A."/>
            <person name="Kuo A."/>
            <person name="LaButti K."/>
            <person name="Pangilinan J."/>
            <person name="Lipzen A."/>
            <person name="Riley R."/>
            <person name="Andreopoulos W."/>
            <person name="He G."/>
            <person name="Johnson J."/>
            <person name="Nolan M."/>
            <person name="Tritt A."/>
            <person name="Barry K.W."/>
            <person name="Grigoriev I.V."/>
            <person name="Nagy L.G."/>
            <person name="Hibbett D."/>
            <person name="Henrissat B."/>
            <person name="Matheny P.B."/>
            <person name="Labbe J."/>
            <person name="Martin F.M."/>
        </authorList>
    </citation>
    <scope>NUCLEOTIDE SEQUENCE</scope>
    <source>
        <strain evidence="1">EC-137</strain>
    </source>
</reference>
<feature type="non-terminal residue" evidence="1">
    <location>
        <position position="445"/>
    </location>
</feature>
<sequence length="445" mass="50316">IESLPAEILTYIFEMAVDDEAVFSWAVPTSMKESYWDVRRGEFVLIDPITDLHVKQRRKYAMTKSLMLTSRHWYQLAYHLLFQTIFISDSADIPAVCIAFERTEDLGWYVQRLHVVRWYEPRGLSMSHLSAMLVSIIQQCPNLILFTVEWSLMTAFPDVANSLSMFASHTLRSLHVNLTPNHLSRFIWALECLPELFSVHVDITTQAGVEYEPAEITPRLGAASNLSLELPHLQQLSFRGYVQALLEQTCGWSLPALRAVTIDLGSQLNDIPDILAFLTVQGTTLLFLDLNIIPTVDIAGVLARCPFLNSFAFSADWRLPFHDAEPPGSLPFVHAPHAHLRHIGLHQLLHAFHPPRGDAAISAVQRINDTTFAQLTKKNFPNLTLVRVLSRPLLAALERNNGPEEDEGLARWQRWDRQCQLAGIRLEDCTGAPLGELPEDEDSLE</sequence>
<comment type="caution">
    <text evidence="1">The sequence shown here is derived from an EMBL/GenBank/DDBJ whole genome shotgun (WGS) entry which is preliminary data.</text>
</comment>
<dbReference type="EMBL" id="MU273465">
    <property type="protein sequence ID" value="KAI0037168.1"/>
    <property type="molecule type" value="Genomic_DNA"/>
</dbReference>
<organism evidence="1 2">
    <name type="scientific">Vararia minispora EC-137</name>
    <dbReference type="NCBI Taxonomy" id="1314806"/>
    <lineage>
        <taxon>Eukaryota</taxon>
        <taxon>Fungi</taxon>
        <taxon>Dikarya</taxon>
        <taxon>Basidiomycota</taxon>
        <taxon>Agaricomycotina</taxon>
        <taxon>Agaricomycetes</taxon>
        <taxon>Russulales</taxon>
        <taxon>Lachnocladiaceae</taxon>
        <taxon>Vararia</taxon>
    </lineage>
</organism>
<proteinExistence type="predicted"/>